<feature type="transmembrane region" description="Helical" evidence="1">
    <location>
        <begin position="54"/>
        <end position="75"/>
    </location>
</feature>
<reference evidence="2 3" key="1">
    <citation type="submission" date="2020-04" db="EMBL/GenBank/DDBJ databases">
        <title>Paeniglutamicibacter sp. ANT13_2, a novel actinomycete isolated from sediment in Antarctica.</title>
        <authorList>
            <person name="Sakdapetsiri C."/>
            <person name="Pinyakong O."/>
        </authorList>
    </citation>
    <scope>NUCLEOTIDE SEQUENCE [LARGE SCALE GENOMIC DNA]</scope>
    <source>
        <strain evidence="2 3">ANT13_2</strain>
    </source>
</reference>
<evidence type="ECO:0000313" key="3">
    <source>
        <dbReference type="Proteomes" id="UP000746595"/>
    </source>
</evidence>
<organism evidence="2 3">
    <name type="scientific">Paeniglutamicibacter terrestris</name>
    <dbReference type="NCBI Taxonomy" id="2723403"/>
    <lineage>
        <taxon>Bacteria</taxon>
        <taxon>Bacillati</taxon>
        <taxon>Actinomycetota</taxon>
        <taxon>Actinomycetes</taxon>
        <taxon>Micrococcales</taxon>
        <taxon>Micrococcaceae</taxon>
        <taxon>Paeniglutamicibacter</taxon>
    </lineage>
</organism>
<keyword evidence="1" id="KW-0472">Membrane</keyword>
<dbReference type="Proteomes" id="UP000746595">
    <property type="component" value="Unassembled WGS sequence"/>
</dbReference>
<keyword evidence="1" id="KW-0812">Transmembrane</keyword>
<feature type="transmembrane region" description="Helical" evidence="1">
    <location>
        <begin position="159"/>
        <end position="181"/>
    </location>
</feature>
<feature type="transmembrane region" description="Helical" evidence="1">
    <location>
        <begin position="87"/>
        <end position="106"/>
    </location>
</feature>
<name>A0ABX1G2X3_9MICC</name>
<evidence type="ECO:0000313" key="2">
    <source>
        <dbReference type="EMBL" id="NKG20116.1"/>
    </source>
</evidence>
<evidence type="ECO:0000256" key="1">
    <source>
        <dbReference type="SAM" id="Phobius"/>
    </source>
</evidence>
<dbReference type="InterPro" id="IPR009339">
    <property type="entry name" value="DUF998"/>
</dbReference>
<feature type="transmembrane region" description="Helical" evidence="1">
    <location>
        <begin position="12"/>
        <end position="34"/>
    </location>
</feature>
<gene>
    <name evidence="2" type="ORF">HED64_05225</name>
</gene>
<dbReference type="Pfam" id="PF06197">
    <property type="entry name" value="DUF998"/>
    <property type="match status" value="1"/>
</dbReference>
<proteinExistence type="predicted"/>
<feature type="transmembrane region" description="Helical" evidence="1">
    <location>
        <begin position="126"/>
        <end position="147"/>
    </location>
</feature>
<dbReference type="RefSeq" id="WP_168150980.1">
    <property type="nucleotide sequence ID" value="NZ_JAAWVT010000001.1"/>
</dbReference>
<dbReference type="EMBL" id="JAAWVT010000001">
    <property type="protein sequence ID" value="NKG20116.1"/>
    <property type="molecule type" value="Genomic_DNA"/>
</dbReference>
<comment type="caution">
    <text evidence="2">The sequence shown here is derived from an EMBL/GenBank/DDBJ whole genome shotgun (WGS) entry which is preliminary data.</text>
</comment>
<protein>
    <submittedName>
        <fullName evidence="2">DUF998 domain-containing protein</fullName>
    </submittedName>
</protein>
<feature type="transmembrane region" description="Helical" evidence="1">
    <location>
        <begin position="187"/>
        <end position="207"/>
    </location>
</feature>
<sequence>MMQPKPKNARRWLATAAMAGVASYIVIDVVLQFLPPHYSVLHDAESNLAVGPFGWIMNLNFLGRGVTTLCAIAAINRVGHASGLRRGGVFLLAVGGVCSAILAFFPTDVVPGSGLVAVTTAGTVHLFVAGLGFLAALAGILLLTGWMRTVRELQGTYRAALTLAVITALGLVLLGLSAILGSAFLGLAERVCLLGVLGWVLVVSNAIRRFSRRSALIPPVGMANSEHVPPTA</sequence>
<keyword evidence="3" id="KW-1185">Reference proteome</keyword>
<keyword evidence="1" id="KW-1133">Transmembrane helix</keyword>
<accession>A0ABX1G2X3</accession>